<gene>
    <name evidence="2" type="ORF">EXIGLDRAFT_335887</name>
</gene>
<name>A0A165CM86_EXIGL</name>
<sequence>MRDALVLALVRRRKFCRHHPDLCNDEPSTGDGDCPDCESDPPSSTPPVIVPPPSPLPATPTHTSTATPRPATHTPTQPAQSSIPPSARLTHPTTSFMLQLAHQDADFGFPRVDVRIFNFIKYPSSERWRFPARRGFCERFLDSSRAAKFHTDRPAESTQS</sequence>
<keyword evidence="3" id="KW-1185">Reference proteome</keyword>
<evidence type="ECO:0000313" key="2">
    <source>
        <dbReference type="EMBL" id="KZV82728.1"/>
    </source>
</evidence>
<feature type="region of interest" description="Disordered" evidence="1">
    <location>
        <begin position="19"/>
        <end position="90"/>
    </location>
</feature>
<reference evidence="2 3" key="1">
    <citation type="journal article" date="2016" name="Mol. Biol. Evol.">
        <title>Comparative Genomics of Early-Diverging Mushroom-Forming Fungi Provides Insights into the Origins of Lignocellulose Decay Capabilities.</title>
        <authorList>
            <person name="Nagy L.G."/>
            <person name="Riley R."/>
            <person name="Tritt A."/>
            <person name="Adam C."/>
            <person name="Daum C."/>
            <person name="Floudas D."/>
            <person name="Sun H."/>
            <person name="Yadav J.S."/>
            <person name="Pangilinan J."/>
            <person name="Larsson K.H."/>
            <person name="Matsuura K."/>
            <person name="Barry K."/>
            <person name="Labutti K."/>
            <person name="Kuo R."/>
            <person name="Ohm R.A."/>
            <person name="Bhattacharya S.S."/>
            <person name="Shirouzu T."/>
            <person name="Yoshinaga Y."/>
            <person name="Martin F.M."/>
            <person name="Grigoriev I.V."/>
            <person name="Hibbett D.S."/>
        </authorList>
    </citation>
    <scope>NUCLEOTIDE SEQUENCE [LARGE SCALE GENOMIC DNA]</scope>
    <source>
        <strain evidence="2 3">HHB12029</strain>
    </source>
</reference>
<evidence type="ECO:0000256" key="1">
    <source>
        <dbReference type="SAM" id="MobiDB-lite"/>
    </source>
</evidence>
<dbReference type="EMBL" id="KV426307">
    <property type="protein sequence ID" value="KZV82728.1"/>
    <property type="molecule type" value="Genomic_DNA"/>
</dbReference>
<proteinExistence type="predicted"/>
<feature type="compositionally biased region" description="Pro residues" evidence="1">
    <location>
        <begin position="43"/>
        <end position="58"/>
    </location>
</feature>
<feature type="compositionally biased region" description="Low complexity" evidence="1">
    <location>
        <begin position="59"/>
        <end position="79"/>
    </location>
</feature>
<accession>A0A165CM86</accession>
<dbReference type="InParanoid" id="A0A165CM86"/>
<protein>
    <submittedName>
        <fullName evidence="2">Uncharacterized protein</fullName>
    </submittedName>
</protein>
<dbReference type="AlphaFoldDB" id="A0A165CM86"/>
<evidence type="ECO:0000313" key="3">
    <source>
        <dbReference type="Proteomes" id="UP000077266"/>
    </source>
</evidence>
<dbReference type="Proteomes" id="UP000077266">
    <property type="component" value="Unassembled WGS sequence"/>
</dbReference>
<organism evidence="2 3">
    <name type="scientific">Exidia glandulosa HHB12029</name>
    <dbReference type="NCBI Taxonomy" id="1314781"/>
    <lineage>
        <taxon>Eukaryota</taxon>
        <taxon>Fungi</taxon>
        <taxon>Dikarya</taxon>
        <taxon>Basidiomycota</taxon>
        <taxon>Agaricomycotina</taxon>
        <taxon>Agaricomycetes</taxon>
        <taxon>Auriculariales</taxon>
        <taxon>Exidiaceae</taxon>
        <taxon>Exidia</taxon>
    </lineage>
</organism>